<comment type="subunit">
    <text evidence="4">Homodimer.</text>
</comment>
<dbReference type="InterPro" id="IPR015422">
    <property type="entry name" value="PyrdxlP-dep_Trfase_small"/>
</dbReference>
<keyword evidence="15" id="KW-1185">Reference proteome</keyword>
<comment type="similarity">
    <text evidence="3">Belongs to the class-II pyridoxal-phosphate-dependent aminotransferase family. BioF subfamily.</text>
</comment>
<evidence type="ECO:0000256" key="11">
    <source>
        <dbReference type="ARBA" id="ARBA00047715"/>
    </source>
</evidence>
<keyword evidence="7" id="KW-0093">Biotin biosynthesis</keyword>
<dbReference type="InterPro" id="IPR001917">
    <property type="entry name" value="Aminotrans_II_pyridoxalP_BS"/>
</dbReference>
<dbReference type="EC" id="2.3.1.47" evidence="5"/>
<dbReference type="Pfam" id="PF00155">
    <property type="entry name" value="Aminotran_1_2"/>
    <property type="match status" value="1"/>
</dbReference>
<dbReference type="InterPro" id="IPR015424">
    <property type="entry name" value="PyrdxlP-dep_Trfase"/>
</dbReference>
<dbReference type="InterPro" id="IPR050087">
    <property type="entry name" value="AON_synthase_class-II"/>
</dbReference>
<evidence type="ECO:0000256" key="8">
    <source>
        <dbReference type="ARBA" id="ARBA00022898"/>
    </source>
</evidence>
<reference evidence="14 15" key="1">
    <citation type="submission" date="2024-06" db="EMBL/GenBank/DDBJ databases">
        <authorList>
            <person name="Chen R.Y."/>
        </authorList>
    </citation>
    <scope>NUCLEOTIDE SEQUENCE [LARGE SCALE GENOMIC DNA]</scope>
    <source>
        <strain evidence="14 15">D2</strain>
    </source>
</reference>
<evidence type="ECO:0000256" key="7">
    <source>
        <dbReference type="ARBA" id="ARBA00022756"/>
    </source>
</evidence>
<comment type="caution">
    <text evidence="14">The sequence shown here is derived from an EMBL/GenBank/DDBJ whole genome shotgun (WGS) entry which is preliminary data.</text>
</comment>
<comment type="catalytic activity">
    <reaction evidence="11">
        <text>6-carboxyhexanoyl-[ACP] + L-alanine + H(+) = (8S)-8-amino-7-oxononanoate + holo-[ACP] + CO2</text>
        <dbReference type="Rhea" id="RHEA:42288"/>
        <dbReference type="Rhea" id="RHEA-COMP:9685"/>
        <dbReference type="Rhea" id="RHEA-COMP:9955"/>
        <dbReference type="ChEBI" id="CHEBI:15378"/>
        <dbReference type="ChEBI" id="CHEBI:16526"/>
        <dbReference type="ChEBI" id="CHEBI:57972"/>
        <dbReference type="ChEBI" id="CHEBI:64479"/>
        <dbReference type="ChEBI" id="CHEBI:78846"/>
        <dbReference type="ChEBI" id="CHEBI:149468"/>
        <dbReference type="EC" id="2.3.1.47"/>
    </reaction>
</comment>
<accession>A0ABV1RM18</accession>
<proteinExistence type="inferred from homology"/>
<evidence type="ECO:0000256" key="9">
    <source>
        <dbReference type="ARBA" id="ARBA00032610"/>
    </source>
</evidence>
<dbReference type="RefSeq" id="WP_350403010.1">
    <property type="nucleotide sequence ID" value="NZ_JBELOE010000280.1"/>
</dbReference>
<evidence type="ECO:0000256" key="5">
    <source>
        <dbReference type="ARBA" id="ARBA00013187"/>
    </source>
</evidence>
<dbReference type="Gene3D" id="3.40.640.10">
    <property type="entry name" value="Type I PLP-dependent aspartate aminotransferase-like (Major domain)"/>
    <property type="match status" value="1"/>
</dbReference>
<organism evidence="14 15">
    <name type="scientific">Catenovulum sediminis</name>
    <dbReference type="NCBI Taxonomy" id="1740262"/>
    <lineage>
        <taxon>Bacteria</taxon>
        <taxon>Pseudomonadati</taxon>
        <taxon>Pseudomonadota</taxon>
        <taxon>Gammaproteobacteria</taxon>
        <taxon>Alteromonadales</taxon>
        <taxon>Alteromonadaceae</taxon>
        <taxon>Catenovulum</taxon>
    </lineage>
</organism>
<comment type="pathway">
    <text evidence="2">Cofactor biosynthesis; biotin biosynthesis.</text>
</comment>
<dbReference type="Gene3D" id="3.90.1150.10">
    <property type="entry name" value="Aspartate Aminotransferase, domain 1"/>
    <property type="match status" value="1"/>
</dbReference>
<dbReference type="PANTHER" id="PTHR13693:SF100">
    <property type="entry name" value="8-AMINO-7-OXONONANOATE SYNTHASE"/>
    <property type="match status" value="1"/>
</dbReference>
<dbReference type="PROSITE" id="PS00599">
    <property type="entry name" value="AA_TRANSFER_CLASS_2"/>
    <property type="match status" value="1"/>
</dbReference>
<sequence length="389" mass="43205">MLPESIKQLLAEKQAKDSYRSRIVCRPHDSYVEVDGKHYVNFSGNDYLGLAVDTKLQQRWGEVQLNSGSTGSPLINGYHPSHQALEETICDWLGFESCLLFTSGFTANSSILKNLMTNKQHTIVQDKLNHASLLDGGKEANAKNIRFQHNNIAHLKKRLESVDNYKLIVTEGIFSMDGDHAPIDEVIAAKRQHDAGVMLDDAHGVGVFGKQGEGSLSLSNAKAADIDIFTATFGKAVGTSGAFVCGSQQLIEYLVNHARGYIYSTSFSPVLAEMTRIAIEKLRLEQWRRDKLRDNITYFKNILAELSFEMTGSDSAIQPIVVGDNKSTLLLASEMRKQGFWVTAIRPPTVPAHAGRIRITLTSLHSHQQIKAMLFALKESCERLKICQN</sequence>
<comment type="cofactor">
    <cofactor evidence="1 12">
        <name>pyridoxal 5'-phosphate</name>
        <dbReference type="ChEBI" id="CHEBI:597326"/>
    </cofactor>
</comment>
<evidence type="ECO:0000256" key="3">
    <source>
        <dbReference type="ARBA" id="ARBA00010008"/>
    </source>
</evidence>
<evidence type="ECO:0000259" key="13">
    <source>
        <dbReference type="Pfam" id="PF00155"/>
    </source>
</evidence>
<feature type="domain" description="Aminotransferase class I/classII large" evidence="13">
    <location>
        <begin position="38"/>
        <end position="374"/>
    </location>
</feature>
<keyword evidence="14" id="KW-0012">Acyltransferase</keyword>
<evidence type="ECO:0000256" key="1">
    <source>
        <dbReference type="ARBA" id="ARBA00001933"/>
    </source>
</evidence>
<dbReference type="GO" id="GO:0008710">
    <property type="term" value="F:8-amino-7-oxononanoate synthase activity"/>
    <property type="evidence" value="ECO:0007669"/>
    <property type="project" value="UniProtKB-EC"/>
</dbReference>
<dbReference type="EMBL" id="JBELOE010000280">
    <property type="protein sequence ID" value="MER2493986.1"/>
    <property type="molecule type" value="Genomic_DNA"/>
</dbReference>
<evidence type="ECO:0000256" key="12">
    <source>
        <dbReference type="RuleBase" id="RU003693"/>
    </source>
</evidence>
<evidence type="ECO:0000313" key="15">
    <source>
        <dbReference type="Proteomes" id="UP001467690"/>
    </source>
</evidence>
<gene>
    <name evidence="14" type="ORF">ABS311_19095</name>
</gene>
<keyword evidence="6 14" id="KW-0808">Transferase</keyword>
<dbReference type="SUPFAM" id="SSF53383">
    <property type="entry name" value="PLP-dependent transferases"/>
    <property type="match status" value="1"/>
</dbReference>
<keyword evidence="8 12" id="KW-0663">Pyridoxal phosphate</keyword>
<evidence type="ECO:0000256" key="4">
    <source>
        <dbReference type="ARBA" id="ARBA00011738"/>
    </source>
</evidence>
<protein>
    <recommendedName>
        <fullName evidence="5">8-amino-7-oxononanoate synthase</fullName>
        <ecNumber evidence="5">2.3.1.47</ecNumber>
    </recommendedName>
    <alternativeName>
        <fullName evidence="9">7-keto-8-amino-pelargonic acid synthase</fullName>
    </alternativeName>
    <alternativeName>
        <fullName evidence="10">8-amino-7-ketopelargonate synthase</fullName>
    </alternativeName>
</protein>
<dbReference type="InterPro" id="IPR015421">
    <property type="entry name" value="PyrdxlP-dep_Trfase_major"/>
</dbReference>
<dbReference type="Proteomes" id="UP001467690">
    <property type="component" value="Unassembled WGS sequence"/>
</dbReference>
<evidence type="ECO:0000256" key="2">
    <source>
        <dbReference type="ARBA" id="ARBA00004746"/>
    </source>
</evidence>
<name>A0ABV1RM18_9ALTE</name>
<evidence type="ECO:0000313" key="14">
    <source>
        <dbReference type="EMBL" id="MER2493986.1"/>
    </source>
</evidence>
<dbReference type="PANTHER" id="PTHR13693">
    <property type="entry name" value="CLASS II AMINOTRANSFERASE/8-AMINO-7-OXONONANOATE SYNTHASE"/>
    <property type="match status" value="1"/>
</dbReference>
<evidence type="ECO:0000256" key="10">
    <source>
        <dbReference type="ARBA" id="ARBA00033381"/>
    </source>
</evidence>
<dbReference type="InterPro" id="IPR004839">
    <property type="entry name" value="Aminotransferase_I/II_large"/>
</dbReference>
<evidence type="ECO:0000256" key="6">
    <source>
        <dbReference type="ARBA" id="ARBA00022679"/>
    </source>
</evidence>